<comment type="caution">
    <text evidence="2">The sequence shown here is derived from an EMBL/GenBank/DDBJ whole genome shotgun (WGS) entry which is preliminary data.</text>
</comment>
<evidence type="ECO:0000256" key="1">
    <source>
        <dbReference type="SAM" id="MobiDB-lite"/>
    </source>
</evidence>
<protein>
    <submittedName>
        <fullName evidence="2">Uncharacterized protein</fullName>
    </submittedName>
</protein>
<dbReference type="EMBL" id="VKLS01000046">
    <property type="protein sequence ID" value="TSB42996.1"/>
    <property type="molecule type" value="Genomic_DNA"/>
</dbReference>
<organism evidence="2 3">
    <name type="scientific">Streptomyces benahoarensis</name>
    <dbReference type="NCBI Taxonomy" id="2595054"/>
    <lineage>
        <taxon>Bacteria</taxon>
        <taxon>Bacillati</taxon>
        <taxon>Actinomycetota</taxon>
        <taxon>Actinomycetes</taxon>
        <taxon>Kitasatosporales</taxon>
        <taxon>Streptomycetaceae</taxon>
        <taxon>Streptomyces</taxon>
    </lineage>
</organism>
<feature type="compositionally biased region" description="Basic and acidic residues" evidence="1">
    <location>
        <begin position="1"/>
        <end position="10"/>
    </location>
</feature>
<reference evidence="2 3" key="1">
    <citation type="submission" date="2019-07" db="EMBL/GenBank/DDBJ databases">
        <title>Draft genome for Streptomyces benahoarensis MZ03-48.</title>
        <authorList>
            <person name="Gonzalez-Pimentel J.L."/>
        </authorList>
    </citation>
    <scope>NUCLEOTIDE SEQUENCE [LARGE SCALE GENOMIC DNA]</scope>
    <source>
        <strain evidence="2 3">MZ03-48</strain>
    </source>
</reference>
<gene>
    <name evidence="2" type="ORF">FNZ23_06835</name>
</gene>
<dbReference type="RefSeq" id="WP_143940711.1">
    <property type="nucleotide sequence ID" value="NZ_VKLS01000046.1"/>
</dbReference>
<dbReference type="Proteomes" id="UP000320888">
    <property type="component" value="Unassembled WGS sequence"/>
</dbReference>
<proteinExistence type="predicted"/>
<keyword evidence="3" id="KW-1185">Reference proteome</keyword>
<evidence type="ECO:0000313" key="3">
    <source>
        <dbReference type="Proteomes" id="UP000320888"/>
    </source>
</evidence>
<name>A0A553ZNX1_9ACTN</name>
<accession>A0A553ZNX1</accession>
<dbReference type="AlphaFoldDB" id="A0A553ZNX1"/>
<dbReference type="OrthoDB" id="4239920at2"/>
<sequence length="95" mass="10227">MEHLSADDHGLIAPVSLPRDGTAPGKLSGPDEYDAFFRIHYDDVSDAAWAQQALAVTRKVADDLRDSSLGEAERADLLDGMNLLLQHALALTAGR</sequence>
<evidence type="ECO:0000313" key="2">
    <source>
        <dbReference type="EMBL" id="TSB42996.1"/>
    </source>
</evidence>
<feature type="region of interest" description="Disordered" evidence="1">
    <location>
        <begin position="1"/>
        <end position="25"/>
    </location>
</feature>